<evidence type="ECO:0000313" key="6">
    <source>
        <dbReference type="Proteomes" id="UP000310458"/>
    </source>
</evidence>
<evidence type="ECO:0000256" key="1">
    <source>
        <dbReference type="ARBA" id="ARBA00010062"/>
    </source>
</evidence>
<dbReference type="OrthoDB" id="7337537at2"/>
<feature type="chain" id="PRO_5039122278" evidence="3">
    <location>
        <begin position="31"/>
        <end position="398"/>
    </location>
</feature>
<dbReference type="Proteomes" id="UP000310458">
    <property type="component" value="Unassembled WGS sequence"/>
</dbReference>
<comment type="similarity">
    <text evidence="1">Belongs to the leucine-binding protein family.</text>
</comment>
<dbReference type="SUPFAM" id="SSF53822">
    <property type="entry name" value="Periplasmic binding protein-like I"/>
    <property type="match status" value="1"/>
</dbReference>
<feature type="signal peptide" evidence="3">
    <location>
        <begin position="1"/>
        <end position="30"/>
    </location>
</feature>
<reference evidence="5 6" key="1">
    <citation type="submission" date="2019-05" db="EMBL/GenBank/DDBJ databases">
        <title>Nesterenkonia sp. GY074 isolated from the Southern Atlantic Ocean.</title>
        <authorList>
            <person name="Zhang G."/>
        </authorList>
    </citation>
    <scope>NUCLEOTIDE SEQUENCE [LARGE SCALE GENOMIC DNA]</scope>
    <source>
        <strain evidence="5 6">GY074</strain>
    </source>
</reference>
<dbReference type="RefSeq" id="WP_138253991.1">
    <property type="nucleotide sequence ID" value="NZ_VAVZ01000042.1"/>
</dbReference>
<dbReference type="AlphaFoldDB" id="A0A5R9B7Z1"/>
<evidence type="ECO:0000313" key="5">
    <source>
        <dbReference type="EMBL" id="TLP93679.1"/>
    </source>
</evidence>
<dbReference type="Gene3D" id="3.40.50.2300">
    <property type="match status" value="2"/>
</dbReference>
<name>A0A5R9B7Z1_9MICC</name>
<protein>
    <submittedName>
        <fullName evidence="5">Branched-chain amino acid ABC transporter substrate-binding protein</fullName>
    </submittedName>
</protein>
<evidence type="ECO:0000256" key="3">
    <source>
        <dbReference type="SAM" id="SignalP"/>
    </source>
</evidence>
<evidence type="ECO:0000256" key="2">
    <source>
        <dbReference type="ARBA" id="ARBA00022729"/>
    </source>
</evidence>
<dbReference type="InterPro" id="IPR051010">
    <property type="entry name" value="BCAA_transport"/>
</dbReference>
<dbReference type="InterPro" id="IPR028081">
    <property type="entry name" value="Leu-bd"/>
</dbReference>
<keyword evidence="2 3" id="KW-0732">Signal</keyword>
<keyword evidence="6" id="KW-1185">Reference proteome</keyword>
<proteinExistence type="inferred from homology"/>
<dbReference type="PANTHER" id="PTHR30483">
    <property type="entry name" value="LEUCINE-SPECIFIC-BINDING PROTEIN"/>
    <property type="match status" value="1"/>
</dbReference>
<sequence>MSQKSRSTLRPLIALSTVSLLALTSCGNGGGDGEGGTITIGVTGPQSGGGALYGENVEAGIRLAIDELNEQGVTIDGEEYTVEMRALDDEYQPNAAATNAQRLVEQDDASVVFVPHAGGIHAAQEINTSRSEFLIGAYSSDRQIVERDNELTFMIPPTFASYSEPFIELFQDQGAERLGLLATASEYGQQWTTMMTQDWEGAGGEVLSNNNFDYGAVSDFASAVASALSEEPDVILVGGPSQTTALVIEEARDQGYEGGFMIMDQAKFEEMELFTDPENLNNSAGPKPVAEFDDPGTDELVERFAEEITEERPLTAETSLNFQAVALVVKAMEVAGTHEDPTAIREALPEAATEVDDVFRVSGFPDVVTDEGLLISDTLEGAHRDSEGNYEYFPVEIE</sequence>
<evidence type="ECO:0000259" key="4">
    <source>
        <dbReference type="Pfam" id="PF13458"/>
    </source>
</evidence>
<gene>
    <name evidence="5" type="ORF">FEF26_13110</name>
</gene>
<dbReference type="PROSITE" id="PS51257">
    <property type="entry name" value="PROKAR_LIPOPROTEIN"/>
    <property type="match status" value="1"/>
</dbReference>
<organism evidence="5 6">
    <name type="scientific">Nesterenkonia salmonea</name>
    <dbReference type="NCBI Taxonomy" id="1804987"/>
    <lineage>
        <taxon>Bacteria</taxon>
        <taxon>Bacillati</taxon>
        <taxon>Actinomycetota</taxon>
        <taxon>Actinomycetes</taxon>
        <taxon>Micrococcales</taxon>
        <taxon>Micrococcaceae</taxon>
        <taxon>Nesterenkonia</taxon>
    </lineage>
</organism>
<dbReference type="CDD" id="cd06336">
    <property type="entry name" value="PBP1_ABC_ligand_binding-like"/>
    <property type="match status" value="1"/>
</dbReference>
<dbReference type="Pfam" id="PF13458">
    <property type="entry name" value="Peripla_BP_6"/>
    <property type="match status" value="1"/>
</dbReference>
<dbReference type="PANTHER" id="PTHR30483:SF6">
    <property type="entry name" value="PERIPLASMIC BINDING PROTEIN OF ABC TRANSPORTER FOR NATURAL AMINO ACIDS"/>
    <property type="match status" value="1"/>
</dbReference>
<dbReference type="InterPro" id="IPR028082">
    <property type="entry name" value="Peripla_BP_I"/>
</dbReference>
<comment type="caution">
    <text evidence="5">The sequence shown here is derived from an EMBL/GenBank/DDBJ whole genome shotgun (WGS) entry which is preliminary data.</text>
</comment>
<dbReference type="EMBL" id="VAVZ01000042">
    <property type="protein sequence ID" value="TLP93679.1"/>
    <property type="molecule type" value="Genomic_DNA"/>
</dbReference>
<feature type="domain" description="Leucine-binding protein" evidence="4">
    <location>
        <begin position="37"/>
        <end position="359"/>
    </location>
</feature>
<accession>A0A5R9B7Z1</accession>